<dbReference type="AlphaFoldDB" id="A0AAD8PTL8"/>
<dbReference type="GeneID" id="85436769"/>
<keyword evidence="2" id="KW-1185">Reference proteome</keyword>
<proteinExistence type="predicted"/>
<dbReference type="RefSeq" id="XP_060410911.1">
    <property type="nucleotide sequence ID" value="XM_060552529.1"/>
</dbReference>
<evidence type="ECO:0000313" key="1">
    <source>
        <dbReference type="EMBL" id="KAK1579808.1"/>
    </source>
</evidence>
<accession>A0AAD8PTL8</accession>
<gene>
    <name evidence="1" type="ORF">LY79DRAFT_335712</name>
</gene>
<comment type="caution">
    <text evidence="1">The sequence shown here is derived from an EMBL/GenBank/DDBJ whole genome shotgun (WGS) entry which is preliminary data.</text>
</comment>
<reference evidence="1" key="1">
    <citation type="submission" date="2021-06" db="EMBL/GenBank/DDBJ databases">
        <title>Comparative genomics, transcriptomics and evolutionary studies reveal genomic signatures of adaptation to plant cell wall in hemibiotrophic fungi.</title>
        <authorList>
            <consortium name="DOE Joint Genome Institute"/>
            <person name="Baroncelli R."/>
            <person name="Diaz J.F."/>
            <person name="Benocci T."/>
            <person name="Peng M."/>
            <person name="Battaglia E."/>
            <person name="Haridas S."/>
            <person name="Andreopoulos W."/>
            <person name="Labutti K."/>
            <person name="Pangilinan J."/>
            <person name="Floch G.L."/>
            <person name="Makela M.R."/>
            <person name="Henrissat B."/>
            <person name="Grigoriev I.V."/>
            <person name="Crouch J.A."/>
            <person name="De Vries R.P."/>
            <person name="Sukno S.A."/>
            <person name="Thon M.R."/>
        </authorList>
    </citation>
    <scope>NUCLEOTIDE SEQUENCE</scope>
    <source>
        <strain evidence="1">CBS 125086</strain>
    </source>
</reference>
<organism evidence="1 2">
    <name type="scientific">Colletotrichum navitas</name>
    <dbReference type="NCBI Taxonomy" id="681940"/>
    <lineage>
        <taxon>Eukaryota</taxon>
        <taxon>Fungi</taxon>
        <taxon>Dikarya</taxon>
        <taxon>Ascomycota</taxon>
        <taxon>Pezizomycotina</taxon>
        <taxon>Sordariomycetes</taxon>
        <taxon>Hypocreomycetidae</taxon>
        <taxon>Glomerellales</taxon>
        <taxon>Glomerellaceae</taxon>
        <taxon>Colletotrichum</taxon>
        <taxon>Colletotrichum graminicola species complex</taxon>
    </lineage>
</organism>
<dbReference type="EMBL" id="JAHLJV010000062">
    <property type="protein sequence ID" value="KAK1579808.1"/>
    <property type="molecule type" value="Genomic_DNA"/>
</dbReference>
<evidence type="ECO:0000313" key="2">
    <source>
        <dbReference type="Proteomes" id="UP001230504"/>
    </source>
</evidence>
<dbReference type="Proteomes" id="UP001230504">
    <property type="component" value="Unassembled WGS sequence"/>
</dbReference>
<sequence length="120" mass="13130">MVFPDFSLWFSSTNSAYWMQQKPLPLLLLFSLLQNVNRGTCAVLCTILASMARSIHQPSILGSVELGPIPDLSTSLDYGLTYGFRYGLGHSDPLPPGPGMSKLLGVTLPPVTLRYGEEEE</sequence>
<name>A0AAD8PTL8_9PEZI</name>
<protein>
    <submittedName>
        <fullName evidence="1">Uncharacterized protein</fullName>
    </submittedName>
</protein>